<dbReference type="SMART" id="SM00173">
    <property type="entry name" value="RAS"/>
    <property type="match status" value="1"/>
</dbReference>
<comment type="caution">
    <text evidence="3">The sequence shown here is derived from an EMBL/GenBank/DDBJ whole genome shotgun (WGS) entry which is preliminary data.</text>
</comment>
<dbReference type="SMART" id="SM00175">
    <property type="entry name" value="RAB"/>
    <property type="match status" value="1"/>
</dbReference>
<dbReference type="PRINTS" id="PR00449">
    <property type="entry name" value="RASTRNSFRMNG"/>
</dbReference>
<keyword evidence="2" id="KW-0342">GTP-binding</keyword>
<accession>A0ABR2KS66</accession>
<dbReference type="SMART" id="SM00174">
    <property type="entry name" value="RHO"/>
    <property type="match status" value="1"/>
</dbReference>
<dbReference type="PANTHER" id="PTHR24072">
    <property type="entry name" value="RHO FAMILY GTPASE"/>
    <property type="match status" value="1"/>
</dbReference>
<proteinExistence type="predicted"/>
<dbReference type="InterPro" id="IPR003578">
    <property type="entry name" value="Small_GTPase_Rho"/>
</dbReference>
<organism evidence="3 4">
    <name type="scientific">Tritrichomonas musculus</name>
    <dbReference type="NCBI Taxonomy" id="1915356"/>
    <lineage>
        <taxon>Eukaryota</taxon>
        <taxon>Metamonada</taxon>
        <taxon>Parabasalia</taxon>
        <taxon>Tritrichomonadida</taxon>
        <taxon>Tritrichomonadidae</taxon>
        <taxon>Tritrichomonas</taxon>
    </lineage>
</organism>
<dbReference type="InterPro" id="IPR027417">
    <property type="entry name" value="P-loop_NTPase"/>
</dbReference>
<dbReference type="Gene3D" id="3.40.50.300">
    <property type="entry name" value="P-loop containing nucleotide triphosphate hydrolases"/>
    <property type="match status" value="1"/>
</dbReference>
<name>A0ABR2KS66_9EUKA</name>
<gene>
    <name evidence="3" type="ORF">M9Y10_022358</name>
</gene>
<dbReference type="PROSITE" id="PS51420">
    <property type="entry name" value="RHO"/>
    <property type="match status" value="1"/>
</dbReference>
<evidence type="ECO:0000313" key="3">
    <source>
        <dbReference type="EMBL" id="KAK8893929.1"/>
    </source>
</evidence>
<dbReference type="InterPro" id="IPR001806">
    <property type="entry name" value="Small_GTPase"/>
</dbReference>
<evidence type="ECO:0000313" key="4">
    <source>
        <dbReference type="Proteomes" id="UP001470230"/>
    </source>
</evidence>
<dbReference type="EMBL" id="JAPFFF010000003">
    <property type="protein sequence ID" value="KAK8893929.1"/>
    <property type="molecule type" value="Genomic_DNA"/>
</dbReference>
<dbReference type="SUPFAM" id="SSF52540">
    <property type="entry name" value="P-loop containing nucleoside triphosphate hydrolases"/>
    <property type="match status" value="1"/>
</dbReference>
<dbReference type="NCBIfam" id="TIGR00231">
    <property type="entry name" value="small_GTP"/>
    <property type="match status" value="1"/>
</dbReference>
<dbReference type="PROSITE" id="PS51419">
    <property type="entry name" value="RAB"/>
    <property type="match status" value="1"/>
</dbReference>
<dbReference type="Pfam" id="PF00071">
    <property type="entry name" value="Ras"/>
    <property type="match status" value="1"/>
</dbReference>
<evidence type="ECO:0000256" key="1">
    <source>
        <dbReference type="ARBA" id="ARBA00022741"/>
    </source>
</evidence>
<dbReference type="CDD" id="cd00157">
    <property type="entry name" value="Rho"/>
    <property type="match status" value="1"/>
</dbReference>
<evidence type="ECO:0000256" key="2">
    <source>
        <dbReference type="ARBA" id="ARBA00023134"/>
    </source>
</evidence>
<keyword evidence="1" id="KW-0547">Nucleotide-binding</keyword>
<dbReference type="InterPro" id="IPR005225">
    <property type="entry name" value="Small_GTP-bd"/>
</dbReference>
<reference evidence="3 4" key="1">
    <citation type="submission" date="2024-04" db="EMBL/GenBank/DDBJ databases">
        <title>Tritrichomonas musculus Genome.</title>
        <authorList>
            <person name="Alves-Ferreira E."/>
            <person name="Grigg M."/>
            <person name="Lorenzi H."/>
            <person name="Galac M."/>
        </authorList>
    </citation>
    <scope>NUCLEOTIDE SEQUENCE [LARGE SCALE GENOMIC DNA]</scope>
    <source>
        <strain evidence="3 4">EAF2021</strain>
    </source>
</reference>
<dbReference type="Proteomes" id="UP001470230">
    <property type="component" value="Unassembled WGS sequence"/>
</dbReference>
<dbReference type="PROSITE" id="PS51421">
    <property type="entry name" value="RAS"/>
    <property type="match status" value="1"/>
</dbReference>
<keyword evidence="4" id="KW-1185">Reference proteome</keyword>
<sequence length="200" mass="22654">MKHIKCVVVGDGAVGKTCLLISFTTNAFPIEYIPTVFDNYSTNLMVEDTAINLQLWDTAGQEDYKKLRPLSYPETDVFLICFSLVSPTSLENVENQWVPEIKEHCPDVPYVLVGLKSDLRNEFSTHEDEYKAKGMEPVSKEKGEEMAKKIKASKYIECSAFKQTNMKDVFESAIKIVLHPDNESNQADQRNTEDSCCLLI</sequence>
<protein>
    <submittedName>
        <fullName evidence="3">Uncharacterized protein</fullName>
    </submittedName>
</protein>